<dbReference type="Proteomes" id="UP001337723">
    <property type="component" value="Chromosome"/>
</dbReference>
<evidence type="ECO:0000313" key="4">
    <source>
        <dbReference type="Proteomes" id="UP001337723"/>
    </source>
</evidence>
<name>A0AA48HG07_9RHOB</name>
<evidence type="ECO:0000313" key="3">
    <source>
        <dbReference type="EMBL" id="BDW87040.1"/>
    </source>
</evidence>
<evidence type="ECO:0000256" key="1">
    <source>
        <dbReference type="SAM" id="Phobius"/>
    </source>
</evidence>
<accession>A0AA48HG07</accession>
<feature type="transmembrane region" description="Helical" evidence="1">
    <location>
        <begin position="383"/>
        <end position="405"/>
    </location>
</feature>
<dbReference type="InterPro" id="IPR000073">
    <property type="entry name" value="AB_hydrolase_1"/>
</dbReference>
<feature type="transmembrane region" description="Helical" evidence="1">
    <location>
        <begin position="469"/>
        <end position="491"/>
    </location>
</feature>
<keyword evidence="1" id="KW-0812">Transmembrane</keyword>
<dbReference type="KEGG" id="rmai:MACH21_32170"/>
<dbReference type="EMBL" id="AP027266">
    <property type="protein sequence ID" value="BDW87040.1"/>
    <property type="molecule type" value="Genomic_DNA"/>
</dbReference>
<keyword evidence="4" id="KW-1185">Reference proteome</keyword>
<feature type="transmembrane region" description="Helical" evidence="1">
    <location>
        <begin position="293"/>
        <end position="313"/>
    </location>
</feature>
<keyword evidence="1" id="KW-0472">Membrane</keyword>
<reference evidence="3 4" key="1">
    <citation type="submission" date="2023-01" db="EMBL/GenBank/DDBJ databases">
        <title>Complete genome sequence of Roseicyclus marinus strain Dej080120_10.</title>
        <authorList>
            <person name="Ueki S."/>
            <person name="Maruyama F."/>
        </authorList>
    </citation>
    <scope>NUCLEOTIDE SEQUENCE [LARGE SCALE GENOMIC DNA]</scope>
    <source>
        <strain evidence="3 4">Dej080120_10</strain>
    </source>
</reference>
<dbReference type="GO" id="GO:0016787">
    <property type="term" value="F:hydrolase activity"/>
    <property type="evidence" value="ECO:0007669"/>
    <property type="project" value="UniProtKB-KW"/>
</dbReference>
<feature type="transmembrane region" description="Helical" evidence="1">
    <location>
        <begin position="417"/>
        <end position="433"/>
    </location>
</feature>
<feature type="domain" description="AB hydrolase-1" evidence="2">
    <location>
        <begin position="56"/>
        <end position="179"/>
    </location>
</feature>
<proteinExistence type="predicted"/>
<dbReference type="Gene3D" id="3.40.50.1820">
    <property type="entry name" value="alpha/beta hydrolase"/>
    <property type="match status" value="1"/>
</dbReference>
<sequence length="495" mass="51556">MTGGGMKQAIVAGVAVLCIALGLWGLEAPRAGLAISQDRVGETPVTVMRLPEAEGPVVVIAHGFAGSRQLMAAWQLSLARAGFITVSFDFEGHGRNPVPMSGDVSSIDGTTRLLMAETARVTDYAVALPGAEPHVALVGHSMASDIVVRQGLADARVAAIVGISIFSQAVTAEEPANLLMLNGAWEGALRGEAQRVMADLGATEGETVGTPGEGFARRAEAVPFVEHVGVLYAPAGIESGIDWIAASFGMVPQAGAVALGPWIILTLFGIVLLVLPAARLLPEGPAPWHPERGMFWALAVLPALVAPGLLSLFETRFLPVLVADYLALHLALYGALVLGGAAWAGGMPVRRGIWLGLGLAVYGIVVFGGIMDRYVGSFVPHPGRLAVIAAILPGAVLAMLADAVLSEATRAALWRRVVARGMFLISLGIAVALDFERLFFLILILPVIGLFYLSYGMMGRFLGKRTGSVVAVGVGLGVILGWALGVTFPMFDPGV</sequence>
<organism evidence="3 4">
    <name type="scientific">Roseicyclus marinus</name>
    <dbReference type="NCBI Taxonomy" id="2161673"/>
    <lineage>
        <taxon>Bacteria</taxon>
        <taxon>Pseudomonadati</taxon>
        <taxon>Pseudomonadota</taxon>
        <taxon>Alphaproteobacteria</taxon>
        <taxon>Rhodobacterales</taxon>
        <taxon>Roseobacteraceae</taxon>
        <taxon>Roseicyclus</taxon>
    </lineage>
</organism>
<dbReference type="Pfam" id="PF00561">
    <property type="entry name" value="Abhydrolase_1"/>
    <property type="match status" value="1"/>
</dbReference>
<dbReference type="InterPro" id="IPR029058">
    <property type="entry name" value="AB_hydrolase_fold"/>
</dbReference>
<feature type="transmembrane region" description="Helical" evidence="1">
    <location>
        <begin position="439"/>
        <end position="457"/>
    </location>
</feature>
<feature type="transmembrane region" description="Helical" evidence="1">
    <location>
        <begin position="259"/>
        <end position="281"/>
    </location>
</feature>
<keyword evidence="1" id="KW-1133">Transmembrane helix</keyword>
<protein>
    <submittedName>
        <fullName evidence="3">Alpha/beta hydrolase</fullName>
    </submittedName>
</protein>
<dbReference type="SUPFAM" id="SSF53474">
    <property type="entry name" value="alpha/beta-Hydrolases"/>
    <property type="match status" value="1"/>
</dbReference>
<feature type="transmembrane region" description="Helical" evidence="1">
    <location>
        <begin position="352"/>
        <end position="371"/>
    </location>
</feature>
<gene>
    <name evidence="3" type="ORF">MACH21_32170</name>
</gene>
<dbReference type="AlphaFoldDB" id="A0AA48HG07"/>
<evidence type="ECO:0000259" key="2">
    <source>
        <dbReference type="Pfam" id="PF00561"/>
    </source>
</evidence>
<keyword evidence="3" id="KW-0378">Hydrolase</keyword>
<feature type="transmembrane region" description="Helical" evidence="1">
    <location>
        <begin position="325"/>
        <end position="345"/>
    </location>
</feature>